<dbReference type="AlphaFoldDB" id="A0A7J7NAJ0"/>
<keyword evidence="5 8" id="KW-1133">Transmembrane helix</keyword>
<dbReference type="InterPro" id="IPR001594">
    <property type="entry name" value="Palmitoyltrfase_DHHC"/>
</dbReference>
<sequence length="331" mass="37593">MKKRLIAEGKLDKHGKPKKELLLELPRNVIPPGGVDSMVVGIAASTEPITVEAPVIEEEKNKRKKYKCGGKKRKLKEIGGSIALFLLCKSRQARDEAVGKEKKRNYRFFYMFIASSTFLCIYVFTFSWINILEQKHKGSVWKAMHKEVLSVVLIVYCFIAVWFVGGLTVFHFYLICTNQTTYENFRYRYDKKENPYNKGMLHNIRELFFSKIPPSMNNFRDWVLEEDHIQVSITPKKGHSVVNPKEKIDVEIGSKFIEDGGIPVPDILQNLDYSGIDDNSKSKDSSGGIMYDPFFFPANQGAFSSGGSSTAEDRSHDGDSSHKTTTPILRS</sequence>
<comment type="domain">
    <text evidence="8">The DHHC domain is required for palmitoyltransferase activity.</text>
</comment>
<evidence type="ECO:0000256" key="4">
    <source>
        <dbReference type="ARBA" id="ARBA00022692"/>
    </source>
</evidence>
<gene>
    <name evidence="11" type="ORF">GIB67_024733</name>
</gene>
<keyword evidence="3 8" id="KW-0808">Transferase</keyword>
<dbReference type="Proteomes" id="UP000541444">
    <property type="component" value="Unassembled WGS sequence"/>
</dbReference>
<feature type="compositionally biased region" description="Basic and acidic residues" evidence="9">
    <location>
        <begin position="311"/>
        <end position="322"/>
    </location>
</feature>
<comment type="similarity">
    <text evidence="2 8">Belongs to the DHHC palmitoyltransferase family.</text>
</comment>
<accession>A0A7J7NAJ0</accession>
<dbReference type="OrthoDB" id="4096362at2759"/>
<evidence type="ECO:0000256" key="6">
    <source>
        <dbReference type="ARBA" id="ARBA00023136"/>
    </source>
</evidence>
<dbReference type="EMBL" id="JACGCM010000957">
    <property type="protein sequence ID" value="KAF6163878.1"/>
    <property type="molecule type" value="Genomic_DNA"/>
</dbReference>
<evidence type="ECO:0000259" key="10">
    <source>
        <dbReference type="Pfam" id="PF01529"/>
    </source>
</evidence>
<keyword evidence="6 8" id="KW-0472">Membrane</keyword>
<evidence type="ECO:0000256" key="3">
    <source>
        <dbReference type="ARBA" id="ARBA00022679"/>
    </source>
</evidence>
<feature type="transmembrane region" description="Helical" evidence="8">
    <location>
        <begin position="149"/>
        <end position="176"/>
    </location>
</feature>
<comment type="catalytic activity">
    <reaction evidence="8">
        <text>L-cysteinyl-[protein] + hexadecanoyl-CoA = S-hexadecanoyl-L-cysteinyl-[protein] + CoA</text>
        <dbReference type="Rhea" id="RHEA:36683"/>
        <dbReference type="Rhea" id="RHEA-COMP:10131"/>
        <dbReference type="Rhea" id="RHEA-COMP:11032"/>
        <dbReference type="ChEBI" id="CHEBI:29950"/>
        <dbReference type="ChEBI" id="CHEBI:57287"/>
        <dbReference type="ChEBI" id="CHEBI:57379"/>
        <dbReference type="ChEBI" id="CHEBI:74151"/>
        <dbReference type="EC" id="2.3.1.225"/>
    </reaction>
</comment>
<comment type="subcellular location">
    <subcellularLocation>
        <location evidence="1">Membrane</location>
        <topology evidence="1">Multi-pass membrane protein</topology>
    </subcellularLocation>
</comment>
<dbReference type="GO" id="GO:0016020">
    <property type="term" value="C:membrane"/>
    <property type="evidence" value="ECO:0007669"/>
    <property type="project" value="UniProtKB-SubCell"/>
</dbReference>
<comment type="caution">
    <text evidence="11">The sequence shown here is derived from an EMBL/GenBank/DDBJ whole genome shotgun (WGS) entry which is preliminary data.</text>
</comment>
<dbReference type="Pfam" id="PF01529">
    <property type="entry name" value="DHHC"/>
    <property type="match status" value="1"/>
</dbReference>
<evidence type="ECO:0000256" key="5">
    <source>
        <dbReference type="ARBA" id="ARBA00022989"/>
    </source>
</evidence>
<keyword evidence="7 8" id="KW-0012">Acyltransferase</keyword>
<proteinExistence type="inferred from homology"/>
<feature type="domain" description="Palmitoyltransferase DHHC" evidence="10">
    <location>
        <begin position="103"/>
        <end position="186"/>
    </location>
</feature>
<reference evidence="11 12" key="1">
    <citation type="journal article" date="2020" name="IScience">
        <title>Genome Sequencing of the Endangered Kingdonia uniflora (Circaeasteraceae, Ranunculales) Reveals Potential Mechanisms of Evolutionary Specialization.</title>
        <authorList>
            <person name="Sun Y."/>
            <person name="Deng T."/>
            <person name="Zhang A."/>
            <person name="Moore M.J."/>
            <person name="Landis J.B."/>
            <person name="Lin N."/>
            <person name="Zhang H."/>
            <person name="Zhang X."/>
            <person name="Huang J."/>
            <person name="Zhang X."/>
            <person name="Sun H."/>
            <person name="Wang H."/>
        </authorList>
    </citation>
    <scope>NUCLEOTIDE SEQUENCE [LARGE SCALE GENOMIC DNA]</scope>
    <source>
        <strain evidence="11">TB1705</strain>
        <tissue evidence="11">Leaf</tissue>
    </source>
</reference>
<dbReference type="EC" id="2.3.1.225" evidence="8"/>
<evidence type="ECO:0000313" key="11">
    <source>
        <dbReference type="EMBL" id="KAF6163878.1"/>
    </source>
</evidence>
<evidence type="ECO:0000313" key="12">
    <source>
        <dbReference type="Proteomes" id="UP000541444"/>
    </source>
</evidence>
<name>A0A7J7NAJ0_9MAGN</name>
<dbReference type="GO" id="GO:0019706">
    <property type="term" value="F:protein-cysteine S-palmitoyltransferase activity"/>
    <property type="evidence" value="ECO:0007669"/>
    <property type="project" value="UniProtKB-EC"/>
</dbReference>
<keyword evidence="12" id="KW-1185">Reference proteome</keyword>
<dbReference type="GO" id="GO:0005783">
    <property type="term" value="C:endoplasmic reticulum"/>
    <property type="evidence" value="ECO:0007669"/>
    <property type="project" value="TreeGrafter"/>
</dbReference>
<organism evidence="11 12">
    <name type="scientific">Kingdonia uniflora</name>
    <dbReference type="NCBI Taxonomy" id="39325"/>
    <lineage>
        <taxon>Eukaryota</taxon>
        <taxon>Viridiplantae</taxon>
        <taxon>Streptophyta</taxon>
        <taxon>Embryophyta</taxon>
        <taxon>Tracheophyta</taxon>
        <taxon>Spermatophyta</taxon>
        <taxon>Magnoliopsida</taxon>
        <taxon>Ranunculales</taxon>
        <taxon>Circaeasteraceae</taxon>
        <taxon>Kingdonia</taxon>
    </lineage>
</organism>
<keyword evidence="4 8" id="KW-0812">Transmembrane</keyword>
<protein>
    <recommendedName>
        <fullName evidence="8">S-acyltransferase</fullName>
        <ecNumber evidence="8">2.3.1.225</ecNumber>
    </recommendedName>
    <alternativeName>
        <fullName evidence="8">Palmitoyltransferase</fullName>
    </alternativeName>
</protein>
<evidence type="ECO:0000256" key="7">
    <source>
        <dbReference type="ARBA" id="ARBA00023315"/>
    </source>
</evidence>
<dbReference type="PANTHER" id="PTHR22883">
    <property type="entry name" value="ZINC FINGER DHHC DOMAIN CONTAINING PROTEIN"/>
    <property type="match status" value="1"/>
</dbReference>
<evidence type="ECO:0000256" key="9">
    <source>
        <dbReference type="SAM" id="MobiDB-lite"/>
    </source>
</evidence>
<evidence type="ECO:0000256" key="1">
    <source>
        <dbReference type="ARBA" id="ARBA00004141"/>
    </source>
</evidence>
<evidence type="ECO:0000256" key="8">
    <source>
        <dbReference type="RuleBase" id="RU079119"/>
    </source>
</evidence>
<dbReference type="PANTHER" id="PTHR22883:SF391">
    <property type="entry name" value="PROTEIN S-ACYLTRANSFERASE 3-RELATED"/>
    <property type="match status" value="1"/>
</dbReference>
<feature type="region of interest" description="Disordered" evidence="9">
    <location>
        <begin position="302"/>
        <end position="331"/>
    </location>
</feature>
<dbReference type="InterPro" id="IPR039859">
    <property type="entry name" value="PFA4/ZDH16/20/ERF2-like"/>
</dbReference>
<evidence type="ECO:0000256" key="2">
    <source>
        <dbReference type="ARBA" id="ARBA00008574"/>
    </source>
</evidence>
<dbReference type="GO" id="GO:0006612">
    <property type="term" value="P:protein targeting to membrane"/>
    <property type="evidence" value="ECO:0007669"/>
    <property type="project" value="TreeGrafter"/>
</dbReference>
<feature type="transmembrane region" description="Helical" evidence="8">
    <location>
        <begin position="108"/>
        <end position="129"/>
    </location>
</feature>
<dbReference type="GO" id="GO:0005794">
    <property type="term" value="C:Golgi apparatus"/>
    <property type="evidence" value="ECO:0007669"/>
    <property type="project" value="TreeGrafter"/>
</dbReference>